<dbReference type="InParanoid" id="A0A369J1D2"/>
<gene>
    <name evidence="2" type="ORF">Hypma_004821</name>
</gene>
<dbReference type="InterPro" id="IPR036047">
    <property type="entry name" value="F-box-like_dom_sf"/>
</dbReference>
<proteinExistence type="predicted"/>
<accession>A0A369J1D2</accession>
<organism evidence="2 3">
    <name type="scientific">Hypsizygus marmoreus</name>
    <name type="common">White beech mushroom</name>
    <name type="synonym">Agaricus marmoreus</name>
    <dbReference type="NCBI Taxonomy" id="39966"/>
    <lineage>
        <taxon>Eukaryota</taxon>
        <taxon>Fungi</taxon>
        <taxon>Dikarya</taxon>
        <taxon>Basidiomycota</taxon>
        <taxon>Agaricomycotina</taxon>
        <taxon>Agaricomycetes</taxon>
        <taxon>Agaricomycetidae</taxon>
        <taxon>Agaricales</taxon>
        <taxon>Tricholomatineae</taxon>
        <taxon>Lyophyllaceae</taxon>
        <taxon>Hypsizygus</taxon>
    </lineage>
</organism>
<evidence type="ECO:0000313" key="2">
    <source>
        <dbReference type="EMBL" id="RDB15202.1"/>
    </source>
</evidence>
<reference evidence="2" key="1">
    <citation type="submission" date="2018-04" db="EMBL/GenBank/DDBJ databases">
        <title>Whole genome sequencing of Hypsizygus marmoreus.</title>
        <authorList>
            <person name="Choi I.-G."/>
            <person name="Min B."/>
            <person name="Kim J.-G."/>
            <person name="Kim S."/>
            <person name="Oh Y.-L."/>
            <person name="Kong W.-S."/>
            <person name="Park H."/>
            <person name="Jeong J."/>
            <person name="Song E.-S."/>
        </authorList>
    </citation>
    <scope>NUCLEOTIDE SEQUENCE [LARGE SCALE GENOMIC DNA]</scope>
    <source>
        <strain evidence="2">51987-8</strain>
    </source>
</reference>
<comment type="caution">
    <text evidence="2">The sequence shown here is derived from an EMBL/GenBank/DDBJ whole genome shotgun (WGS) entry which is preliminary data.</text>
</comment>
<dbReference type="EMBL" id="LUEZ02000184">
    <property type="protein sequence ID" value="RDB15202.1"/>
    <property type="molecule type" value="Genomic_DNA"/>
</dbReference>
<protein>
    <recommendedName>
        <fullName evidence="1">F-box domain-containing protein</fullName>
    </recommendedName>
</protein>
<dbReference type="SUPFAM" id="SSF81383">
    <property type="entry name" value="F-box domain"/>
    <property type="match status" value="1"/>
</dbReference>
<dbReference type="OrthoDB" id="2937711at2759"/>
<evidence type="ECO:0000259" key="1">
    <source>
        <dbReference type="PROSITE" id="PS50181"/>
    </source>
</evidence>
<dbReference type="InterPro" id="IPR001810">
    <property type="entry name" value="F-box_dom"/>
</dbReference>
<keyword evidence="3" id="KW-1185">Reference proteome</keyword>
<evidence type="ECO:0000313" key="3">
    <source>
        <dbReference type="Proteomes" id="UP000076154"/>
    </source>
</evidence>
<name>A0A369J1D2_HYPMA</name>
<dbReference type="PROSITE" id="PS50181">
    <property type="entry name" value="FBOX"/>
    <property type="match status" value="1"/>
</dbReference>
<dbReference type="AlphaFoldDB" id="A0A369J1D2"/>
<sequence>MLSFDNHPPDLLIEVASHLGLLDVFSFLSVCSSFWKLRESRYLWIALLERTQRLRSLACRVGTDVSQLDIDHLQYVARWTHRVEKNWRQSRPCIARAIRSVPFISASEMEPAAILAVIPATPLVILYAQQAQRIIVCDSQGRTPVSGIHVGKISRLAHFNERGRHLIALTIGTHVDNEMSLRVVSVEYGDGNVPAMRTVYQGPIPRPCRALFIYKDVVGIIPYSYDDSPACIHAINFVTRLSVNISVELGDSINNTSYIFCSIVDGTPFIITAQDRMHHIYRCPIEVLPLDEDTAIEDGATIQGNLVQIAALHAVDPEDTFYDYETPDLKWSPRGLHAFFVLYNISSQVIETHPCFWPIDHTYPPSPDQVQRLATMSFEGTVAAYFESRTSPWLVATSQSGTYAAVVVNREVGPNALPTLFLIEYDSDPLKIESRQLELPFFINLDQIYAIAIDESLGVIYLSHALGHLFAVPYA</sequence>
<feature type="domain" description="F-box" evidence="1">
    <location>
        <begin position="1"/>
        <end position="47"/>
    </location>
</feature>
<dbReference type="Proteomes" id="UP000076154">
    <property type="component" value="Unassembled WGS sequence"/>
</dbReference>